<dbReference type="AlphaFoldDB" id="A0AAV4U8K8"/>
<evidence type="ECO:0000313" key="1">
    <source>
        <dbReference type="EMBL" id="GIY54096.1"/>
    </source>
</evidence>
<dbReference type="EMBL" id="BPLR01012471">
    <property type="protein sequence ID" value="GIY54096.1"/>
    <property type="molecule type" value="Genomic_DNA"/>
</dbReference>
<gene>
    <name evidence="1" type="ORF">CEXT_739721</name>
</gene>
<comment type="caution">
    <text evidence="1">The sequence shown here is derived from an EMBL/GenBank/DDBJ whole genome shotgun (WGS) entry which is preliminary data.</text>
</comment>
<organism evidence="1 2">
    <name type="scientific">Caerostris extrusa</name>
    <name type="common">Bark spider</name>
    <name type="synonym">Caerostris bankana</name>
    <dbReference type="NCBI Taxonomy" id="172846"/>
    <lineage>
        <taxon>Eukaryota</taxon>
        <taxon>Metazoa</taxon>
        <taxon>Ecdysozoa</taxon>
        <taxon>Arthropoda</taxon>
        <taxon>Chelicerata</taxon>
        <taxon>Arachnida</taxon>
        <taxon>Araneae</taxon>
        <taxon>Araneomorphae</taxon>
        <taxon>Entelegynae</taxon>
        <taxon>Araneoidea</taxon>
        <taxon>Araneidae</taxon>
        <taxon>Caerostris</taxon>
    </lineage>
</organism>
<name>A0AAV4U8K8_CAEEX</name>
<dbReference type="Proteomes" id="UP001054945">
    <property type="component" value="Unassembled WGS sequence"/>
</dbReference>
<protein>
    <submittedName>
        <fullName evidence="1">Uncharacterized protein</fullName>
    </submittedName>
</protein>
<keyword evidence="2" id="KW-1185">Reference proteome</keyword>
<evidence type="ECO:0000313" key="2">
    <source>
        <dbReference type="Proteomes" id="UP001054945"/>
    </source>
</evidence>
<sequence length="99" mass="11644">MNYPLILSEDSCKITIFLEESTPWLWFCLWIFTVLYSDPYLYDICTLTLTATRANGVEESVYADIHALLTPATASVDREDKPGYHQNRFWREHLEECFD</sequence>
<proteinExistence type="predicted"/>
<reference evidence="1 2" key="1">
    <citation type="submission" date="2021-06" db="EMBL/GenBank/DDBJ databases">
        <title>Caerostris extrusa draft genome.</title>
        <authorList>
            <person name="Kono N."/>
            <person name="Arakawa K."/>
        </authorList>
    </citation>
    <scope>NUCLEOTIDE SEQUENCE [LARGE SCALE GENOMIC DNA]</scope>
</reference>
<accession>A0AAV4U8K8</accession>